<accession>A0A386HK52</accession>
<feature type="signal peptide" evidence="5">
    <location>
        <begin position="1"/>
        <end position="19"/>
    </location>
</feature>
<name>A0A386HK52_9BACT</name>
<gene>
    <name evidence="7" type="ORF">D6B99_00595</name>
</gene>
<dbReference type="Gene3D" id="3.20.20.300">
    <property type="entry name" value="Glycoside hydrolase, family 3, N-terminal domain"/>
    <property type="match status" value="1"/>
</dbReference>
<evidence type="ECO:0000313" key="7">
    <source>
        <dbReference type="EMBL" id="AYD46248.1"/>
    </source>
</evidence>
<dbReference type="PANTHER" id="PTHR42715">
    <property type="entry name" value="BETA-GLUCOSIDASE"/>
    <property type="match status" value="1"/>
</dbReference>
<dbReference type="SUPFAM" id="SSF51445">
    <property type="entry name" value="(Trans)glycosidases"/>
    <property type="match status" value="1"/>
</dbReference>
<evidence type="ECO:0000259" key="6">
    <source>
        <dbReference type="SMART" id="SM01217"/>
    </source>
</evidence>
<dbReference type="GO" id="GO:0005975">
    <property type="term" value="P:carbohydrate metabolic process"/>
    <property type="evidence" value="ECO:0007669"/>
    <property type="project" value="InterPro"/>
</dbReference>
<reference evidence="7 8" key="1">
    <citation type="submission" date="2018-09" db="EMBL/GenBank/DDBJ databases">
        <title>Arachidicoccus sp. nov., a bacterium isolated from soil.</title>
        <authorList>
            <person name="Weon H.-Y."/>
            <person name="Kwon S.-W."/>
            <person name="Lee S.A."/>
        </authorList>
    </citation>
    <scope>NUCLEOTIDE SEQUENCE [LARGE SCALE GENOMIC DNA]</scope>
    <source>
        <strain evidence="7 8">KIS59-12</strain>
    </source>
</reference>
<feature type="chain" id="PRO_5017231602" evidence="5">
    <location>
        <begin position="20"/>
        <end position="736"/>
    </location>
</feature>
<keyword evidence="5" id="KW-0732">Signal</keyword>
<dbReference type="InterPro" id="IPR002772">
    <property type="entry name" value="Glyco_hydro_3_C"/>
</dbReference>
<dbReference type="InterPro" id="IPR017853">
    <property type="entry name" value="GH"/>
</dbReference>
<dbReference type="Pfam" id="PF01915">
    <property type="entry name" value="Glyco_hydro_3_C"/>
    <property type="match status" value="1"/>
</dbReference>
<keyword evidence="8" id="KW-1185">Reference proteome</keyword>
<dbReference type="SMART" id="SM01217">
    <property type="entry name" value="Fn3_like"/>
    <property type="match status" value="1"/>
</dbReference>
<sequence>MKKLSLVAILILFGSFLLAQSGNQIIKHVIAKMTLQEKVRLLIGGNDVKFEGAYTDVTNKVPGAAGFTYPLRRLNLPSLILSDGPAGVRIEPIRNHDSSKTYYATGFPVATLLASTWDTALVYKVGDAFGNEVKEFGVDVILAPAMNIQRNPLDGRNFEYYSEDPVIAGNIAAALVNGIQSNGVGTSIKHFVANNVETDRTTLNEIISERALREIYLKGFEIAVKKAQPWTVMNSYNKINGIYTSENYDLNTTILRKEWGFKGLVMTDWGGGRHPVAQAKAGSDLLMPGTQNQFDEIMAALRNGSLSIDVIDNNVAKILGLILKSPSYKHYKYSEEPDLKAHAKISRLAASEGMILLKNEGNALPLQNNIRKVALLGDASYNTIANGTGSGEVHKPYVVSIFEGMKNSGYMIDNQSTTASVDALASKDDAAIITIGRNAGEGSDRPVDGDFTLKDSEREVIKKVSTAFHAKGKKVIVILNIGGAIEVASWRDNVDAILLAWQPGMEAGNAIADILSGKVNPSGKLAITFPMKYSDEPSAGNFPGTTFPKQARAAIFGSNSTNREVDYKEGIFVGYRYFNTFKVQPAYPFGFGLSYTHFNFSDLKLSDSSFHHHLTASVTVKNSGDVAGKEVVQLYISAPKGEEGLEKPEEELKAFAKTNLLKPGESQTIQFSITPNELASFVESHNAWIADKGVYTLRIGASSVDIRQQASFAVPSEIIVEKTHAIHYPKNIQDLQ</sequence>
<dbReference type="Pfam" id="PF00933">
    <property type="entry name" value="Glyco_hydro_3"/>
    <property type="match status" value="1"/>
</dbReference>
<dbReference type="PROSITE" id="PS00775">
    <property type="entry name" value="GLYCOSYL_HYDROL_F3"/>
    <property type="match status" value="1"/>
</dbReference>
<dbReference type="AlphaFoldDB" id="A0A386HK52"/>
<dbReference type="OrthoDB" id="721009at2"/>
<dbReference type="Gene3D" id="2.60.40.10">
    <property type="entry name" value="Immunoglobulins"/>
    <property type="match status" value="1"/>
</dbReference>
<dbReference type="GO" id="GO:0008422">
    <property type="term" value="F:beta-glucosidase activity"/>
    <property type="evidence" value="ECO:0007669"/>
    <property type="project" value="UniProtKB-ARBA"/>
</dbReference>
<dbReference type="InterPro" id="IPR001764">
    <property type="entry name" value="Glyco_hydro_3_N"/>
</dbReference>
<keyword evidence="4" id="KW-0326">Glycosidase</keyword>
<dbReference type="EMBL" id="CP032489">
    <property type="protein sequence ID" value="AYD46248.1"/>
    <property type="molecule type" value="Genomic_DNA"/>
</dbReference>
<dbReference type="SUPFAM" id="SSF52279">
    <property type="entry name" value="Beta-D-glucan exohydrolase, C-terminal domain"/>
    <property type="match status" value="1"/>
</dbReference>
<dbReference type="FunFam" id="2.60.40.10:FF:000495">
    <property type="entry name" value="Periplasmic beta-glucosidase"/>
    <property type="match status" value="1"/>
</dbReference>
<keyword evidence="2 4" id="KW-0378">Hydrolase</keyword>
<dbReference type="PRINTS" id="PR00133">
    <property type="entry name" value="GLHYDRLASE3"/>
</dbReference>
<dbReference type="InterPro" id="IPR036962">
    <property type="entry name" value="Glyco_hydro_3_N_sf"/>
</dbReference>
<dbReference type="InterPro" id="IPR026891">
    <property type="entry name" value="Fn3-like"/>
</dbReference>
<dbReference type="Proteomes" id="UP000266118">
    <property type="component" value="Chromosome"/>
</dbReference>
<dbReference type="Gene3D" id="3.40.50.1700">
    <property type="entry name" value="Glycoside hydrolase family 3 C-terminal domain"/>
    <property type="match status" value="1"/>
</dbReference>
<feature type="domain" description="Fibronectin type III-like" evidence="6">
    <location>
        <begin position="630"/>
        <end position="703"/>
    </location>
</feature>
<dbReference type="PANTHER" id="PTHR42715:SF10">
    <property type="entry name" value="BETA-GLUCOSIDASE"/>
    <property type="match status" value="1"/>
</dbReference>
<dbReference type="RefSeq" id="WP_119984079.1">
    <property type="nucleotide sequence ID" value="NZ_CP032489.1"/>
</dbReference>
<evidence type="ECO:0000313" key="8">
    <source>
        <dbReference type="Proteomes" id="UP000266118"/>
    </source>
</evidence>
<dbReference type="InterPro" id="IPR036881">
    <property type="entry name" value="Glyco_hydro_3_C_sf"/>
</dbReference>
<evidence type="ECO:0000256" key="2">
    <source>
        <dbReference type="ARBA" id="ARBA00022801"/>
    </source>
</evidence>
<dbReference type="InterPro" id="IPR050288">
    <property type="entry name" value="Cellulose_deg_GH3"/>
</dbReference>
<proteinExistence type="inferred from homology"/>
<evidence type="ECO:0000256" key="5">
    <source>
        <dbReference type="SAM" id="SignalP"/>
    </source>
</evidence>
<comment type="similarity">
    <text evidence="1 4">Belongs to the glycosyl hydrolase 3 family.</text>
</comment>
<protein>
    <submittedName>
        <fullName evidence="7">Beta-glucosidase</fullName>
    </submittedName>
</protein>
<dbReference type="KEGG" id="ark:D6B99_00595"/>
<keyword evidence="3" id="KW-0119">Carbohydrate metabolism</keyword>
<evidence type="ECO:0000256" key="3">
    <source>
        <dbReference type="ARBA" id="ARBA00023277"/>
    </source>
</evidence>
<dbReference type="InterPro" id="IPR019800">
    <property type="entry name" value="Glyco_hydro_3_AS"/>
</dbReference>
<evidence type="ECO:0000256" key="1">
    <source>
        <dbReference type="ARBA" id="ARBA00005336"/>
    </source>
</evidence>
<dbReference type="InterPro" id="IPR013783">
    <property type="entry name" value="Ig-like_fold"/>
</dbReference>
<organism evidence="7 8">
    <name type="scientific">Arachidicoccus soli</name>
    <dbReference type="NCBI Taxonomy" id="2341117"/>
    <lineage>
        <taxon>Bacteria</taxon>
        <taxon>Pseudomonadati</taxon>
        <taxon>Bacteroidota</taxon>
        <taxon>Chitinophagia</taxon>
        <taxon>Chitinophagales</taxon>
        <taxon>Chitinophagaceae</taxon>
        <taxon>Arachidicoccus</taxon>
    </lineage>
</organism>
<dbReference type="Pfam" id="PF14310">
    <property type="entry name" value="Fn3-like"/>
    <property type="match status" value="1"/>
</dbReference>
<evidence type="ECO:0000256" key="4">
    <source>
        <dbReference type="RuleBase" id="RU361161"/>
    </source>
</evidence>